<dbReference type="Pfam" id="PF06664">
    <property type="entry name" value="WLS-like_TM"/>
    <property type="match status" value="1"/>
</dbReference>
<feature type="compositionally biased region" description="Basic and acidic residues" evidence="5">
    <location>
        <begin position="1113"/>
        <end position="1122"/>
    </location>
</feature>
<dbReference type="GO" id="GO:0015643">
    <property type="term" value="F:toxic substance binding"/>
    <property type="evidence" value="ECO:0007669"/>
    <property type="project" value="InterPro"/>
</dbReference>
<feature type="compositionally biased region" description="Basic and acidic residues" evidence="5">
    <location>
        <begin position="497"/>
        <end position="517"/>
    </location>
</feature>
<feature type="compositionally biased region" description="Pro residues" evidence="5">
    <location>
        <begin position="984"/>
        <end position="993"/>
    </location>
</feature>
<evidence type="ECO:0000256" key="6">
    <source>
        <dbReference type="SAM" id="Phobius"/>
    </source>
</evidence>
<feature type="region of interest" description="Disordered" evidence="5">
    <location>
        <begin position="556"/>
        <end position="643"/>
    </location>
</feature>
<feature type="compositionally biased region" description="Basic and acidic residues" evidence="5">
    <location>
        <begin position="1031"/>
        <end position="1046"/>
    </location>
</feature>
<dbReference type="EMBL" id="UXSR01000642">
    <property type="protein sequence ID" value="VDD77133.1"/>
    <property type="molecule type" value="Genomic_DNA"/>
</dbReference>
<feature type="compositionally biased region" description="Polar residues" evidence="5">
    <location>
        <begin position="1350"/>
        <end position="1366"/>
    </location>
</feature>
<name>A0A158QTI8_MESCO</name>
<evidence type="ECO:0000259" key="8">
    <source>
        <dbReference type="Pfam" id="PF21885"/>
    </source>
</evidence>
<feature type="compositionally biased region" description="Polar residues" evidence="5">
    <location>
        <begin position="556"/>
        <end position="565"/>
    </location>
</feature>
<dbReference type="OrthoDB" id="6250534at2759"/>
<dbReference type="GO" id="GO:0016020">
    <property type="term" value="C:membrane"/>
    <property type="evidence" value="ECO:0007669"/>
    <property type="project" value="UniProtKB-SubCell"/>
</dbReference>
<dbReference type="InterPro" id="IPR054077">
    <property type="entry name" value="TMEM181_GOLD"/>
</dbReference>
<evidence type="ECO:0000259" key="7">
    <source>
        <dbReference type="Pfam" id="PF06664"/>
    </source>
</evidence>
<feature type="transmembrane region" description="Helical" evidence="6">
    <location>
        <begin position="387"/>
        <end position="411"/>
    </location>
</feature>
<feature type="compositionally biased region" description="Polar residues" evidence="5">
    <location>
        <begin position="1150"/>
        <end position="1161"/>
    </location>
</feature>
<sequence length="1366" mass="150064">MRLYSLKKMQIFLLVTVLSCIILISAVIGSLGPPVLSRNTHFGSQLLPTDRTLVTGFYKIHSDPVLLYQKELWLSAVIHQSEPPVAVSLPLTTTVSVMCRSYSPQISKTGTDDADPELGEVISIEKYQKNITLVCGGGQACNEFQLIHLASLNCSVYTFKVKLQGLPSATVSEKASEFDDVDELQEPRGPAFEVAEIEFITQTHNTSFSYFELLSRFVAFLGAFALLVTFSLAMRPFEYKHWTIEQRWTIGILVLLIFFYNPLHSLAFLLRGWIPQALDSFFQVSFYSGLLLFWLCVFDGLRVSQRTCCGFYCLRLLLTGVIWLTIIAFNGWLIHSEHTDPLFALASHATAVKVFVALLGVLAFIYLLCFLILLFRSYSELRDMPYYGTRLCYALAPIFLVVIDFFVVAGLRFRPSGTFFYRPVTTDLVVFDDGEQTPSGIAFTLYRSAFELSFSFGILFVCMLILVVAYSPAESAFTDVSVTTHIQVERRRQSFSTEDDKVSLDQQNRHDNSDARRHSTGRTFVRTILPTGTSRANDDADATDLTVSVKNANQTSQLSVATGTRDSGLGDEEVHMKESSPSSINRDSLDAKVLLPISTSTPSGVKKRSMSSQQRHDKSPTDRSSTFRCSQKAGHAHHANGPVPQALSLKIDSRGAVRSVHGGNQLVAQTVATRRARAEALELERRKARRAKWEAAEAAIEAAAQRAHSLRKARSSELRARNEERRAKVADRRKLIEEASLPASVPLNLSLNSFCLSDFVLGSKVSICGFASDLDPNDPRYCPFGFGSSCRRDVCLSAKQQLVAMKRTSNGNRETPLSKLSTSFTMDTRKKLISGTGERVMSASMHAEWRRPLADRNRSTSPCFAVQKGKSIKRTPTLLSADSRLGKEIIIHAALATQPRKQPSIPRAQADPKPPSASLRSSYQSTYSLASGKVVRPSGDSVQSLTQSRIPKHVGALPPKRPQCTTTTTVPRSKKAALKRPSADTPPAPPPARRPSATTTAATKMPICVNAGSEPTGAEAEEYRSRLNEQRRLARQRKQEEAKLKQEEEEEEMDNLLQEVARAMVNEATHSAVAEVKAKAVGVVDGVTVGATDKAAERLASLKSTTSSLSSLDWHDEDRQLRESATVTPKGVPDKASELVTLPANTECIQESQSENLTELSGAQPDATEREHRRKRLNQIMSRVRAPQNSLGSQNGGEIAPSPRVPLVVRVNGSDYDQAKSYLFRPNAIQSILESGRLSSTSKAAALLRTRLIPPEQQHPPLELCSPATESSSISDYEPLEVNGRDPNFPGPGISLETSQVKRAASSPSDTGHEQASLEDTQWDQAYTSTTPGVFTDAAYFPANGVTLARPNSSSSDVSTTAGLPN</sequence>
<feature type="region of interest" description="Disordered" evidence="5">
    <location>
        <begin position="895"/>
        <end position="1000"/>
    </location>
</feature>
<protein>
    <submittedName>
        <fullName evidence="9">Uncharacterized protein</fullName>
    </submittedName>
</protein>
<dbReference type="STRING" id="53468.A0A158QTI8"/>
<feature type="transmembrane region" description="Helical" evidence="6">
    <location>
        <begin position="280"/>
        <end position="301"/>
    </location>
</feature>
<dbReference type="InterPro" id="IPR040416">
    <property type="entry name" value="TMEM181"/>
</dbReference>
<organism evidence="9 10">
    <name type="scientific">Mesocestoides corti</name>
    <name type="common">Flatworm</name>
    <dbReference type="NCBI Taxonomy" id="53468"/>
    <lineage>
        <taxon>Eukaryota</taxon>
        <taxon>Metazoa</taxon>
        <taxon>Spiralia</taxon>
        <taxon>Lophotrochozoa</taxon>
        <taxon>Platyhelminthes</taxon>
        <taxon>Cestoda</taxon>
        <taxon>Eucestoda</taxon>
        <taxon>Cyclophyllidea</taxon>
        <taxon>Mesocestoididae</taxon>
        <taxon>Mesocestoides</taxon>
    </lineage>
</organism>
<evidence type="ECO:0000256" key="3">
    <source>
        <dbReference type="ARBA" id="ARBA00022989"/>
    </source>
</evidence>
<comment type="subcellular location">
    <subcellularLocation>
        <location evidence="1">Membrane</location>
        <topology evidence="1">Multi-pass membrane protein</topology>
    </subcellularLocation>
</comment>
<feature type="transmembrane region" description="Helical" evidence="6">
    <location>
        <begin position="354"/>
        <end position="375"/>
    </location>
</feature>
<feature type="region of interest" description="Disordered" evidence="5">
    <location>
        <begin position="1150"/>
        <end position="1172"/>
    </location>
</feature>
<keyword evidence="2 6" id="KW-0812">Transmembrane</keyword>
<feature type="domain" description="Wntless-like transmembrane" evidence="7">
    <location>
        <begin position="205"/>
        <end position="473"/>
    </location>
</feature>
<dbReference type="PANTHER" id="PTHR31918">
    <property type="entry name" value="TRANSMEMBRANE PROTEIN 181"/>
    <property type="match status" value="1"/>
</dbReference>
<feature type="transmembrane region" description="Helical" evidence="6">
    <location>
        <begin position="217"/>
        <end position="237"/>
    </location>
</feature>
<accession>A0A158QTI8</accession>
<feature type="region of interest" description="Disordered" evidence="5">
    <location>
        <begin position="1031"/>
        <end position="1051"/>
    </location>
</feature>
<dbReference type="Pfam" id="PF21885">
    <property type="entry name" value="TMEM181_GOLD"/>
    <property type="match status" value="1"/>
</dbReference>
<feature type="domain" description="TMEM181 GOLD" evidence="8">
    <location>
        <begin position="58"/>
        <end position="166"/>
    </location>
</feature>
<evidence type="ECO:0000256" key="1">
    <source>
        <dbReference type="ARBA" id="ARBA00004141"/>
    </source>
</evidence>
<keyword evidence="3 6" id="KW-1133">Transmembrane helix</keyword>
<feature type="region of interest" description="Disordered" evidence="5">
    <location>
        <begin position="1253"/>
        <end position="1325"/>
    </location>
</feature>
<feature type="compositionally biased region" description="Polar residues" evidence="5">
    <location>
        <begin position="940"/>
        <end position="949"/>
    </location>
</feature>
<feature type="transmembrane region" description="Helical" evidence="6">
    <location>
        <begin position="249"/>
        <end position="274"/>
    </location>
</feature>
<feature type="transmembrane region" description="Helical" evidence="6">
    <location>
        <begin position="313"/>
        <end position="334"/>
    </location>
</feature>
<keyword evidence="4 6" id="KW-0472">Membrane</keyword>
<evidence type="ECO:0000313" key="10">
    <source>
        <dbReference type="Proteomes" id="UP000267029"/>
    </source>
</evidence>
<reference evidence="9 10" key="1">
    <citation type="submission" date="2018-10" db="EMBL/GenBank/DDBJ databases">
        <authorList>
            <consortium name="Pathogen Informatics"/>
        </authorList>
    </citation>
    <scope>NUCLEOTIDE SEQUENCE [LARGE SCALE GENOMIC DNA]</scope>
</reference>
<dbReference type="PANTHER" id="PTHR31918:SF1">
    <property type="entry name" value="TRANSMEMBRANE PROTEIN 181"/>
    <property type="match status" value="1"/>
</dbReference>
<dbReference type="Proteomes" id="UP000267029">
    <property type="component" value="Unassembled WGS sequence"/>
</dbReference>
<feature type="region of interest" description="Disordered" evidence="5">
    <location>
        <begin position="497"/>
        <end position="521"/>
    </location>
</feature>
<dbReference type="InterPro" id="IPR047843">
    <property type="entry name" value="WLS-like_TM"/>
</dbReference>
<feature type="compositionally biased region" description="Polar residues" evidence="5">
    <location>
        <begin position="1296"/>
        <end position="1310"/>
    </location>
</feature>
<evidence type="ECO:0000256" key="2">
    <source>
        <dbReference type="ARBA" id="ARBA00022692"/>
    </source>
</evidence>
<feature type="region of interest" description="Disordered" evidence="5">
    <location>
        <begin position="1104"/>
        <end position="1132"/>
    </location>
</feature>
<feature type="region of interest" description="Disordered" evidence="5">
    <location>
        <begin position="1347"/>
        <end position="1366"/>
    </location>
</feature>
<proteinExistence type="predicted"/>
<gene>
    <name evidence="9" type="ORF">MCOS_LOCUS3136</name>
</gene>
<feature type="compositionally biased region" description="Polar residues" evidence="5">
    <location>
        <begin position="918"/>
        <end position="929"/>
    </location>
</feature>
<evidence type="ECO:0000256" key="4">
    <source>
        <dbReference type="ARBA" id="ARBA00023136"/>
    </source>
</evidence>
<dbReference type="PROSITE" id="PS51257">
    <property type="entry name" value="PROKAR_LIPOPROTEIN"/>
    <property type="match status" value="1"/>
</dbReference>
<evidence type="ECO:0000313" key="9">
    <source>
        <dbReference type="EMBL" id="VDD77133.1"/>
    </source>
</evidence>
<keyword evidence="10" id="KW-1185">Reference proteome</keyword>
<evidence type="ECO:0000256" key="5">
    <source>
        <dbReference type="SAM" id="MobiDB-lite"/>
    </source>
</evidence>